<dbReference type="SUPFAM" id="SSF50182">
    <property type="entry name" value="Sm-like ribonucleoproteins"/>
    <property type="match status" value="1"/>
</dbReference>
<feature type="transmembrane region" description="Helical" evidence="7">
    <location>
        <begin position="62"/>
        <end position="84"/>
    </location>
</feature>
<dbReference type="InterPro" id="IPR010920">
    <property type="entry name" value="LSM_dom_sf"/>
</dbReference>
<feature type="domain" description="Mechanosensitive ion channel MscS" evidence="8">
    <location>
        <begin position="109"/>
        <end position="171"/>
    </location>
</feature>
<dbReference type="InterPro" id="IPR011066">
    <property type="entry name" value="MscS_channel_C_sf"/>
</dbReference>
<dbReference type="Gene3D" id="3.30.70.100">
    <property type="match status" value="1"/>
</dbReference>
<comment type="subcellular location">
    <subcellularLocation>
        <location evidence="1">Cell membrane</location>
        <topology evidence="1">Multi-pass membrane protein</topology>
    </subcellularLocation>
</comment>
<dbReference type="Pfam" id="PF00924">
    <property type="entry name" value="MS_channel_2nd"/>
    <property type="match status" value="1"/>
</dbReference>
<evidence type="ECO:0000313" key="10">
    <source>
        <dbReference type="EMBL" id="WNM56656.1"/>
    </source>
</evidence>
<dbReference type="KEGG" id="nall:PP769_11780"/>
<dbReference type="PANTHER" id="PTHR30221">
    <property type="entry name" value="SMALL-CONDUCTANCE MECHANOSENSITIVE CHANNEL"/>
    <property type="match status" value="1"/>
</dbReference>
<name>A0AA96JV91_9BACT</name>
<evidence type="ECO:0000256" key="2">
    <source>
        <dbReference type="ARBA" id="ARBA00008017"/>
    </source>
</evidence>
<sequence>MEPLNIILNSLREMGSQALAHLPNVISAIVILGLTWLSTKALETLLRRIFSRFGIRESLSELLRKLVFIGIWIVGILIAAIIIFPSLTPGKILTGLGLGSIAIGFAFKDIFENFLAGILILLREPFQLGDVIECEGLEGFVEEITIRDTHIRQTDGQRVVIPNSVLFKNPVTVRTDRDLRRVTIMCGIAYGEDVNAGRDVIRQALEGLDTVNQEKDIQIFAQGFGASSIDFEVTWWTGSRPVDIRKSKDKVVAAVKQALDSAGIEIPFPYRTLTFKEPLETLITRHRKDQDVPHDT</sequence>
<dbReference type="InterPro" id="IPR006685">
    <property type="entry name" value="MscS_channel_2nd"/>
</dbReference>
<keyword evidence="6 7" id="KW-0472">Membrane</keyword>
<evidence type="ECO:0000256" key="5">
    <source>
        <dbReference type="ARBA" id="ARBA00022989"/>
    </source>
</evidence>
<dbReference type="AlphaFoldDB" id="A0AA96JV91"/>
<dbReference type="Pfam" id="PF21082">
    <property type="entry name" value="MS_channel_3rd"/>
    <property type="match status" value="1"/>
</dbReference>
<dbReference type="InterPro" id="IPR023408">
    <property type="entry name" value="MscS_beta-dom_sf"/>
</dbReference>
<evidence type="ECO:0000259" key="8">
    <source>
        <dbReference type="Pfam" id="PF00924"/>
    </source>
</evidence>
<dbReference type="EMBL" id="CP116967">
    <property type="protein sequence ID" value="WNM56656.1"/>
    <property type="molecule type" value="Genomic_DNA"/>
</dbReference>
<dbReference type="InterPro" id="IPR006686">
    <property type="entry name" value="MscS_channel_CS"/>
</dbReference>
<evidence type="ECO:0000256" key="1">
    <source>
        <dbReference type="ARBA" id="ARBA00004651"/>
    </source>
</evidence>
<evidence type="ECO:0000256" key="4">
    <source>
        <dbReference type="ARBA" id="ARBA00022692"/>
    </source>
</evidence>
<dbReference type="SUPFAM" id="SSF82861">
    <property type="entry name" value="Mechanosensitive channel protein MscS (YggB), transmembrane region"/>
    <property type="match status" value="1"/>
</dbReference>
<gene>
    <name evidence="10" type="ORF">PP769_11780</name>
</gene>
<dbReference type="InterPro" id="IPR008910">
    <property type="entry name" value="MSC_TM_helix"/>
</dbReference>
<protein>
    <submittedName>
        <fullName evidence="10">Mechanosensitive ion channel family protein</fullName>
    </submittedName>
</protein>
<organism evidence="10 11">
    <name type="scientific">Candidatus Nitrospira allomarina</name>
    <dbReference type="NCBI Taxonomy" id="3020900"/>
    <lineage>
        <taxon>Bacteria</taxon>
        <taxon>Pseudomonadati</taxon>
        <taxon>Nitrospirota</taxon>
        <taxon>Nitrospiria</taxon>
        <taxon>Nitrospirales</taxon>
        <taxon>Nitrospiraceae</taxon>
        <taxon>Nitrospira</taxon>
    </lineage>
</organism>
<comment type="similarity">
    <text evidence="2">Belongs to the MscS (TC 1.A.23) family.</text>
</comment>
<evidence type="ECO:0000259" key="9">
    <source>
        <dbReference type="Pfam" id="PF21082"/>
    </source>
</evidence>
<accession>A0AA96JV91</accession>
<dbReference type="GO" id="GO:0008381">
    <property type="term" value="F:mechanosensitive monoatomic ion channel activity"/>
    <property type="evidence" value="ECO:0007669"/>
    <property type="project" value="InterPro"/>
</dbReference>
<evidence type="ECO:0000256" key="6">
    <source>
        <dbReference type="ARBA" id="ARBA00023136"/>
    </source>
</evidence>
<dbReference type="InterPro" id="IPR045275">
    <property type="entry name" value="MscS_archaea/bacteria_type"/>
</dbReference>
<dbReference type="Pfam" id="PF05552">
    <property type="entry name" value="MS_channel_1st_1"/>
    <property type="match status" value="1"/>
</dbReference>
<feature type="domain" description="Mechanosensitive ion channel MscS C-terminal" evidence="9">
    <location>
        <begin position="182"/>
        <end position="266"/>
    </location>
</feature>
<dbReference type="Gene3D" id="1.10.287.1260">
    <property type="match status" value="1"/>
</dbReference>
<keyword evidence="11" id="KW-1185">Reference proteome</keyword>
<dbReference type="GO" id="GO:0005886">
    <property type="term" value="C:plasma membrane"/>
    <property type="evidence" value="ECO:0007669"/>
    <property type="project" value="UniProtKB-SubCell"/>
</dbReference>
<evidence type="ECO:0000256" key="3">
    <source>
        <dbReference type="ARBA" id="ARBA00022475"/>
    </source>
</evidence>
<keyword evidence="3" id="KW-1003">Cell membrane</keyword>
<keyword evidence="5 7" id="KW-1133">Transmembrane helix</keyword>
<dbReference type="Proteomes" id="UP001302719">
    <property type="component" value="Chromosome"/>
</dbReference>
<dbReference type="RefSeq" id="WP_312640274.1">
    <property type="nucleotide sequence ID" value="NZ_CP116967.1"/>
</dbReference>
<feature type="transmembrane region" description="Helical" evidence="7">
    <location>
        <begin position="20"/>
        <end position="42"/>
    </location>
</feature>
<dbReference type="SUPFAM" id="SSF82689">
    <property type="entry name" value="Mechanosensitive channel protein MscS (YggB), C-terminal domain"/>
    <property type="match status" value="1"/>
</dbReference>
<keyword evidence="4 7" id="KW-0812">Transmembrane</keyword>
<proteinExistence type="inferred from homology"/>
<dbReference type="PROSITE" id="PS01246">
    <property type="entry name" value="UPF0003"/>
    <property type="match status" value="1"/>
</dbReference>
<reference evidence="10 11" key="1">
    <citation type="submission" date="2023-01" db="EMBL/GenBank/DDBJ databases">
        <title>Cultivation and genomic characterization of new, ubiquitous marine nitrite-oxidizing bacteria from the Nitrospirales.</title>
        <authorList>
            <person name="Mueller A.J."/>
            <person name="Daebeler A."/>
            <person name="Herbold C.W."/>
            <person name="Kirkegaard R.H."/>
            <person name="Daims H."/>
        </authorList>
    </citation>
    <scope>NUCLEOTIDE SEQUENCE [LARGE SCALE GENOMIC DNA]</scope>
    <source>
        <strain evidence="10 11">VA</strain>
    </source>
</reference>
<dbReference type="InterPro" id="IPR011014">
    <property type="entry name" value="MscS_channel_TM-2"/>
</dbReference>
<dbReference type="PANTHER" id="PTHR30221:SF1">
    <property type="entry name" value="SMALL-CONDUCTANCE MECHANOSENSITIVE CHANNEL"/>
    <property type="match status" value="1"/>
</dbReference>
<evidence type="ECO:0000313" key="11">
    <source>
        <dbReference type="Proteomes" id="UP001302719"/>
    </source>
</evidence>
<dbReference type="Gene3D" id="2.30.30.60">
    <property type="match status" value="1"/>
</dbReference>
<evidence type="ECO:0000256" key="7">
    <source>
        <dbReference type="SAM" id="Phobius"/>
    </source>
</evidence>
<dbReference type="InterPro" id="IPR049278">
    <property type="entry name" value="MS_channel_C"/>
</dbReference>